<dbReference type="AlphaFoldDB" id="A0A1Q3B7N0"/>
<dbReference type="Proteomes" id="UP000187406">
    <property type="component" value="Unassembled WGS sequence"/>
</dbReference>
<dbReference type="EMBL" id="BDDD01000328">
    <property type="protein sequence ID" value="GAV63854.1"/>
    <property type="molecule type" value="Genomic_DNA"/>
</dbReference>
<comment type="caution">
    <text evidence="1">The sequence shown here is derived from an EMBL/GenBank/DDBJ whole genome shotgun (WGS) entry which is preliminary data.</text>
</comment>
<name>A0A1Q3B7N0_CEPFO</name>
<reference evidence="2" key="1">
    <citation type="submission" date="2016-04" db="EMBL/GenBank/DDBJ databases">
        <title>Cephalotus genome sequencing.</title>
        <authorList>
            <person name="Fukushima K."/>
            <person name="Hasebe M."/>
            <person name="Fang X."/>
        </authorList>
    </citation>
    <scope>NUCLEOTIDE SEQUENCE [LARGE SCALE GENOMIC DNA]</scope>
    <source>
        <strain evidence="2">cv. St1</strain>
    </source>
</reference>
<evidence type="ECO:0000313" key="2">
    <source>
        <dbReference type="Proteomes" id="UP000187406"/>
    </source>
</evidence>
<dbReference type="InParanoid" id="A0A1Q3B7N0"/>
<protein>
    <recommendedName>
        <fullName evidence="3">FBD domain-containing protein</fullName>
    </recommendedName>
</protein>
<gene>
    <name evidence="1" type="ORF">CFOL_v3_07372</name>
</gene>
<keyword evidence="2" id="KW-1185">Reference proteome</keyword>
<organism evidence="1 2">
    <name type="scientific">Cephalotus follicularis</name>
    <name type="common">Albany pitcher plant</name>
    <dbReference type="NCBI Taxonomy" id="3775"/>
    <lineage>
        <taxon>Eukaryota</taxon>
        <taxon>Viridiplantae</taxon>
        <taxon>Streptophyta</taxon>
        <taxon>Embryophyta</taxon>
        <taxon>Tracheophyta</taxon>
        <taxon>Spermatophyta</taxon>
        <taxon>Magnoliopsida</taxon>
        <taxon>eudicotyledons</taxon>
        <taxon>Gunneridae</taxon>
        <taxon>Pentapetalae</taxon>
        <taxon>rosids</taxon>
        <taxon>fabids</taxon>
        <taxon>Oxalidales</taxon>
        <taxon>Cephalotaceae</taxon>
        <taxon>Cephalotus</taxon>
    </lineage>
</organism>
<accession>A0A1Q3B7N0</accession>
<proteinExistence type="predicted"/>
<sequence length="107" mass="12451">MTVNDDDYEIERKKSSYPHNLLKEGVIHGFRDQRCPVEFAIYLLNNVISLEQMGLNLSVKVCHNDEEWTVEKWAGDIPEKEMLELLRKEAPSNYTAKILIRNGRCSI</sequence>
<evidence type="ECO:0008006" key="3">
    <source>
        <dbReference type="Google" id="ProtNLM"/>
    </source>
</evidence>
<evidence type="ECO:0000313" key="1">
    <source>
        <dbReference type="EMBL" id="GAV63854.1"/>
    </source>
</evidence>